<keyword evidence="16" id="KW-1185">Reference proteome</keyword>
<dbReference type="InterPro" id="IPR037185">
    <property type="entry name" value="EmrE-like"/>
</dbReference>
<organism evidence="15 16">
    <name type="scientific">Brachybacterium faecium (strain ATCC 43885 / DSM 4810 / JCM 11609 / LMG 19847 / NBRC 14762 / NCIMB 9860 / 6-10)</name>
    <dbReference type="NCBI Taxonomy" id="446465"/>
    <lineage>
        <taxon>Bacteria</taxon>
        <taxon>Bacillati</taxon>
        <taxon>Actinomycetota</taxon>
        <taxon>Actinomycetes</taxon>
        <taxon>Micrococcales</taxon>
        <taxon>Dermabacteraceae</taxon>
        <taxon>Brachybacterium</taxon>
    </lineage>
</organism>
<feature type="transmembrane region" description="Helical" evidence="13">
    <location>
        <begin position="171"/>
        <end position="192"/>
    </location>
</feature>
<dbReference type="GO" id="GO:0009103">
    <property type="term" value="P:lipopolysaccharide biosynthetic process"/>
    <property type="evidence" value="ECO:0007669"/>
    <property type="project" value="UniProtKB-KW"/>
</dbReference>
<evidence type="ECO:0000256" key="8">
    <source>
        <dbReference type="ARBA" id="ARBA00022692"/>
    </source>
</evidence>
<evidence type="ECO:0000256" key="7">
    <source>
        <dbReference type="ARBA" id="ARBA00022556"/>
    </source>
</evidence>
<keyword evidence="7" id="KW-0441">Lipid A biosynthesis</keyword>
<feature type="transmembrane region" description="Helical" evidence="13">
    <location>
        <begin position="33"/>
        <end position="55"/>
    </location>
</feature>
<dbReference type="GO" id="GO:0005886">
    <property type="term" value="C:plasma membrane"/>
    <property type="evidence" value="ECO:0007669"/>
    <property type="project" value="UniProtKB-SubCell"/>
</dbReference>
<comment type="similarity">
    <text evidence="2">Belongs to the EamA transporter family.</text>
</comment>
<evidence type="ECO:0000259" key="14">
    <source>
        <dbReference type="Pfam" id="PF00892"/>
    </source>
</evidence>
<keyword evidence="10 13" id="KW-1133">Transmembrane helix</keyword>
<keyword evidence="8 13" id="KW-0812">Transmembrane</keyword>
<dbReference type="SUPFAM" id="SSF103481">
    <property type="entry name" value="Multidrug resistance efflux transporter EmrE"/>
    <property type="match status" value="2"/>
</dbReference>
<dbReference type="Pfam" id="PF00892">
    <property type="entry name" value="EamA"/>
    <property type="match status" value="1"/>
</dbReference>
<evidence type="ECO:0000256" key="4">
    <source>
        <dbReference type="ARBA" id="ARBA00022475"/>
    </source>
</evidence>
<dbReference type="OrthoDB" id="9783707at2"/>
<evidence type="ECO:0000256" key="2">
    <source>
        <dbReference type="ARBA" id="ARBA00007362"/>
    </source>
</evidence>
<protein>
    <submittedName>
        <fullName evidence="15">Integral membrane protein DUF6</fullName>
    </submittedName>
</protein>
<dbReference type="InterPro" id="IPR000390">
    <property type="entry name" value="Small_drug/metabolite_transptr"/>
</dbReference>
<proteinExistence type="inferred from homology"/>
<reference evidence="15 16" key="1">
    <citation type="journal article" date="2009" name="Stand. Genomic Sci.">
        <title>Complete genome sequence of Brachybacterium faecium type strain (Schefferle 6-10).</title>
        <authorList>
            <person name="Lapidus A."/>
            <person name="Pukall R."/>
            <person name="Labuttii K."/>
            <person name="Copeland A."/>
            <person name="Del Rio T.G."/>
            <person name="Nolan M."/>
            <person name="Chen F."/>
            <person name="Lucas S."/>
            <person name="Tice H."/>
            <person name="Cheng J.F."/>
            <person name="Bruce D."/>
            <person name="Goodwin L."/>
            <person name="Pitluck S."/>
            <person name="Rohde M."/>
            <person name="Goker M."/>
            <person name="Pati A."/>
            <person name="Ivanova N."/>
            <person name="Mavrommatis K."/>
            <person name="Chen A."/>
            <person name="Palaniappan K."/>
            <person name="D'haeseleer P."/>
            <person name="Chain P."/>
            <person name="Bristow J."/>
            <person name="Eisen J.A."/>
            <person name="Markowitz V."/>
            <person name="Hugenholtz P."/>
            <person name="Kyrpides N.C."/>
            <person name="Klenk H.P."/>
        </authorList>
    </citation>
    <scope>NUCLEOTIDE SEQUENCE [LARGE SCALE GENOMIC DNA]</scope>
    <source>
        <strain evidence="16">ATCC 43885 / DSM 4810 / JCM 11609 / LMG 19847 / NBRC 14762 / NCIMB 9860 / 6-10</strain>
    </source>
</reference>
<evidence type="ECO:0000256" key="9">
    <source>
        <dbReference type="ARBA" id="ARBA00022985"/>
    </source>
</evidence>
<dbReference type="InterPro" id="IPR000620">
    <property type="entry name" value="EamA_dom"/>
</dbReference>
<comment type="subcellular location">
    <subcellularLocation>
        <location evidence="1">Cell membrane</location>
        <topology evidence="1">Multi-pass membrane protein</topology>
    </subcellularLocation>
</comment>
<dbReference type="PATRIC" id="fig|446465.5.peg.2917"/>
<dbReference type="PANTHER" id="PTHR30561:SF1">
    <property type="entry name" value="MULTIDRUG TRANSPORTER EMRE"/>
    <property type="match status" value="1"/>
</dbReference>
<dbReference type="EMBL" id="CP001643">
    <property type="protein sequence ID" value="ACU86713.1"/>
    <property type="molecule type" value="Genomic_DNA"/>
</dbReference>
<dbReference type="eggNOG" id="COG0697">
    <property type="taxonomic scope" value="Bacteria"/>
</dbReference>
<evidence type="ECO:0000313" key="16">
    <source>
        <dbReference type="Proteomes" id="UP000001919"/>
    </source>
</evidence>
<evidence type="ECO:0000256" key="13">
    <source>
        <dbReference type="SAM" id="Phobius"/>
    </source>
</evidence>
<feature type="transmembrane region" description="Helical" evidence="13">
    <location>
        <begin position="212"/>
        <end position="239"/>
    </location>
</feature>
<evidence type="ECO:0000256" key="10">
    <source>
        <dbReference type="ARBA" id="ARBA00022989"/>
    </source>
</evidence>
<feature type="transmembrane region" description="Helical" evidence="13">
    <location>
        <begin position="142"/>
        <end position="159"/>
    </location>
</feature>
<dbReference type="GO" id="GO:0022857">
    <property type="term" value="F:transmembrane transporter activity"/>
    <property type="evidence" value="ECO:0007669"/>
    <property type="project" value="InterPro"/>
</dbReference>
<dbReference type="HOGENOM" id="CLU_060016_3_0_11"/>
<dbReference type="Proteomes" id="UP000001919">
    <property type="component" value="Chromosome"/>
</dbReference>
<dbReference type="AlphaFoldDB" id="C7MA43"/>
<evidence type="ECO:0000313" key="15">
    <source>
        <dbReference type="EMBL" id="ACU86713.1"/>
    </source>
</evidence>
<dbReference type="Gene3D" id="1.10.3730.20">
    <property type="match status" value="2"/>
</dbReference>
<name>C7MA43_BRAFD</name>
<dbReference type="PANTHER" id="PTHR30561">
    <property type="entry name" value="SMR FAMILY PROTON-DEPENDENT DRUG EFFLUX TRANSPORTER SUGE"/>
    <property type="match status" value="1"/>
</dbReference>
<keyword evidence="3" id="KW-0813">Transport</keyword>
<gene>
    <name evidence="15" type="ordered locus">Bfae_29520</name>
</gene>
<sequence>MSGGILLAVLGAALLHGTWNALAKLIPDRLVSSALIGLAYLLLGGLACLVLPLPAAGAVPSLLLSAVLQTAYLILLTAAYAASDFGTAYPLMRGVAVLGVTAVSVLWLGESLAPGQLLAVLLVVVALAVLALRSSRTQTRRGLLLALVVGAVVAAYSLVDGVGVRSAGNALSYAAWLFLLQGVTVPLTCWVLSRDRRAFLAGLRRHARPGMLGGVLSLIAYAVVVWAQSLAPLALVSALRETGVIVAVFAGRLLFREPLTTRGVAASGLVAVGIVLLRTTTA</sequence>
<evidence type="ECO:0000256" key="1">
    <source>
        <dbReference type="ARBA" id="ARBA00004651"/>
    </source>
</evidence>
<keyword evidence="9" id="KW-0448">Lipopolysaccharide biosynthesis</keyword>
<evidence type="ECO:0000256" key="3">
    <source>
        <dbReference type="ARBA" id="ARBA00022448"/>
    </source>
</evidence>
<feature type="transmembrane region" description="Helical" evidence="13">
    <location>
        <begin position="62"/>
        <end position="82"/>
    </location>
</feature>
<evidence type="ECO:0000256" key="12">
    <source>
        <dbReference type="ARBA" id="ARBA00023136"/>
    </source>
</evidence>
<feature type="transmembrane region" description="Helical" evidence="13">
    <location>
        <begin position="259"/>
        <end position="277"/>
    </location>
</feature>
<dbReference type="KEGG" id="bfa:Bfae_29520"/>
<feature type="domain" description="EamA" evidence="14">
    <location>
        <begin position="141"/>
        <end position="277"/>
    </location>
</feature>
<keyword evidence="5" id="KW-0444">Lipid biosynthesis</keyword>
<dbReference type="STRING" id="446465.Bfae_29520"/>
<keyword evidence="6" id="KW-0997">Cell inner membrane</keyword>
<evidence type="ECO:0000256" key="5">
    <source>
        <dbReference type="ARBA" id="ARBA00022516"/>
    </source>
</evidence>
<accession>C7MA43</accession>
<keyword evidence="12 13" id="KW-0472">Membrane</keyword>
<evidence type="ECO:0000256" key="6">
    <source>
        <dbReference type="ARBA" id="ARBA00022519"/>
    </source>
</evidence>
<evidence type="ECO:0000256" key="11">
    <source>
        <dbReference type="ARBA" id="ARBA00023098"/>
    </source>
</evidence>
<keyword evidence="11" id="KW-0443">Lipid metabolism</keyword>
<feature type="transmembrane region" description="Helical" evidence="13">
    <location>
        <begin position="112"/>
        <end position="130"/>
    </location>
</feature>
<keyword evidence="4" id="KW-1003">Cell membrane</keyword>